<name>A0A9Q1CJA0_HOLLE</name>
<protein>
    <submittedName>
        <fullName evidence="1">Uncharacterized protein</fullName>
    </submittedName>
</protein>
<keyword evidence="2" id="KW-1185">Reference proteome</keyword>
<gene>
    <name evidence="1" type="ORF">HOLleu_04915</name>
</gene>
<organism evidence="1 2">
    <name type="scientific">Holothuria leucospilota</name>
    <name type="common">Black long sea cucumber</name>
    <name type="synonym">Mertensiothuria leucospilota</name>
    <dbReference type="NCBI Taxonomy" id="206669"/>
    <lineage>
        <taxon>Eukaryota</taxon>
        <taxon>Metazoa</taxon>
        <taxon>Echinodermata</taxon>
        <taxon>Eleutherozoa</taxon>
        <taxon>Echinozoa</taxon>
        <taxon>Holothuroidea</taxon>
        <taxon>Aspidochirotacea</taxon>
        <taxon>Aspidochirotida</taxon>
        <taxon>Holothuriidae</taxon>
        <taxon>Holothuria</taxon>
    </lineage>
</organism>
<accession>A0A9Q1CJA0</accession>
<sequence length="117" mass="12980">MSPIMKEIVPDLPMLAFSQSPNLKKMFVRASVNNRISNLGSSKHCMKSCRLCKDLVNCSVVRSHSTGKAFKVKARDVDCSATWVVYCIFCPQCGIQYVGMANHRSALQRVVREGVGL</sequence>
<comment type="caution">
    <text evidence="1">The sequence shown here is derived from an EMBL/GenBank/DDBJ whole genome shotgun (WGS) entry which is preliminary data.</text>
</comment>
<dbReference type="EMBL" id="JAIZAY010000002">
    <property type="protein sequence ID" value="KAJ8046293.1"/>
    <property type="molecule type" value="Genomic_DNA"/>
</dbReference>
<dbReference type="OrthoDB" id="10644395at2759"/>
<proteinExistence type="predicted"/>
<evidence type="ECO:0000313" key="1">
    <source>
        <dbReference type="EMBL" id="KAJ8046293.1"/>
    </source>
</evidence>
<dbReference type="Proteomes" id="UP001152320">
    <property type="component" value="Chromosome 2"/>
</dbReference>
<dbReference type="AlphaFoldDB" id="A0A9Q1CJA0"/>
<evidence type="ECO:0000313" key="2">
    <source>
        <dbReference type="Proteomes" id="UP001152320"/>
    </source>
</evidence>
<reference evidence="1" key="1">
    <citation type="submission" date="2021-10" db="EMBL/GenBank/DDBJ databases">
        <title>Tropical sea cucumber genome reveals ecological adaptation and Cuvierian tubules defense mechanism.</title>
        <authorList>
            <person name="Chen T."/>
        </authorList>
    </citation>
    <scope>NUCLEOTIDE SEQUENCE</scope>
    <source>
        <strain evidence="1">Nanhai2018</strain>
        <tissue evidence="1">Muscle</tissue>
    </source>
</reference>